<dbReference type="OrthoDB" id="5273684at2759"/>
<protein>
    <recommendedName>
        <fullName evidence="1">ceramidase</fullName>
        <ecNumber evidence="1">3.5.1.23</ecNumber>
    </recommendedName>
</protein>
<dbReference type="Pfam" id="PF15508">
    <property type="entry name" value="NAAA-beta"/>
    <property type="match status" value="1"/>
</dbReference>
<feature type="compositionally biased region" description="Polar residues" evidence="2">
    <location>
        <begin position="1"/>
        <end position="10"/>
    </location>
</feature>
<feature type="domain" description="Acid ceramidase N-terminal" evidence="3">
    <location>
        <begin position="49"/>
        <end position="88"/>
    </location>
</feature>
<gene>
    <name evidence="4" type="ORF">EST38_g5069</name>
</gene>
<accession>A0A4Q2DNR2</accession>
<comment type="caution">
    <text evidence="4">The sequence shown here is derived from an EMBL/GenBank/DDBJ whole genome shotgun (WGS) entry which is preliminary data.</text>
</comment>
<dbReference type="EMBL" id="SDEE01000133">
    <property type="protein sequence ID" value="RXW20802.1"/>
    <property type="molecule type" value="Genomic_DNA"/>
</dbReference>
<dbReference type="PANTHER" id="PTHR28583">
    <property type="entry name" value="ACID AMIDASE"/>
    <property type="match status" value="1"/>
</dbReference>
<feature type="compositionally biased region" description="Polar residues" evidence="2">
    <location>
        <begin position="20"/>
        <end position="31"/>
    </location>
</feature>
<sequence>MQTPSTSTLDSLEEAPPQCEQATSPNSSTSTFHRHSKPRTPRIRIRSSQLPLYTVDLSLPPAKRYTQICHDFRDALSEFKHLYHAVLELATSDRQLPFPFSAMKRGAVRVLAKMVLRRVYSKEESEEIKGIQKATGMKLEEVVGLNTFLDLFCGCVSGGVKAQRTPTEDGEDTDDTPTMLHFRGLDWEMDSLRDLLIQVQYVRDGQVVARAVTYAGYVGTLTGVREGLSMSMNYRLRFLTSPSAAPNSPDDGSSSKPLKRPKSSLFRYRLHQLCLLFGLRPSIASQLRSLLLSPGPAPTLDEVQDWCKSEGGSPSYLTFCSKDEVLIIENDLVKRHSRSSKGDTSTPATPAPSSSPTTPATYRSDTFLTVTNHDRALESLVNSPHSPSWIDILRQNGFEDDGDGEDKISVARKIMESSMQRKACVEKLYQECVEKPQNLEKNVSSEGANPNLEESESDPAAGPSQSSSPSLGNSSTPSPTTPPNAAQPEVQPSSNPNPPPSKTKTTHNVEVEDIKTWLRTYPLRNETTHFSCIMDPSARDGGAIVWVEACEEV</sequence>
<dbReference type="STRING" id="2316362.A0A4Q2DNR2"/>
<dbReference type="PANTHER" id="PTHR28583:SF1">
    <property type="entry name" value="ACID CERAMIDASE"/>
    <property type="match status" value="1"/>
</dbReference>
<dbReference type="InterPro" id="IPR029130">
    <property type="entry name" value="Acid_ceramidase_N"/>
</dbReference>
<dbReference type="Proteomes" id="UP000290288">
    <property type="component" value="Unassembled WGS sequence"/>
</dbReference>
<dbReference type="GO" id="GO:0017040">
    <property type="term" value="F:N-acylsphingosine amidohydrolase activity"/>
    <property type="evidence" value="ECO:0007669"/>
    <property type="project" value="UniProtKB-EC"/>
</dbReference>
<feature type="region of interest" description="Disordered" evidence="2">
    <location>
        <begin position="440"/>
        <end position="509"/>
    </location>
</feature>
<proteinExistence type="predicted"/>
<feature type="region of interest" description="Disordered" evidence="2">
    <location>
        <begin position="336"/>
        <end position="362"/>
    </location>
</feature>
<feature type="compositionally biased region" description="Low complexity" evidence="2">
    <location>
        <begin position="344"/>
        <end position="361"/>
    </location>
</feature>
<feature type="compositionally biased region" description="Basic residues" evidence="2">
    <location>
        <begin position="32"/>
        <end position="41"/>
    </location>
</feature>
<organism evidence="4 5">
    <name type="scientific">Candolleomyces aberdarensis</name>
    <dbReference type="NCBI Taxonomy" id="2316362"/>
    <lineage>
        <taxon>Eukaryota</taxon>
        <taxon>Fungi</taxon>
        <taxon>Dikarya</taxon>
        <taxon>Basidiomycota</taxon>
        <taxon>Agaricomycotina</taxon>
        <taxon>Agaricomycetes</taxon>
        <taxon>Agaricomycetidae</taxon>
        <taxon>Agaricales</taxon>
        <taxon>Agaricineae</taxon>
        <taxon>Psathyrellaceae</taxon>
        <taxon>Candolleomyces</taxon>
    </lineage>
</organism>
<evidence type="ECO:0000256" key="2">
    <source>
        <dbReference type="SAM" id="MobiDB-lite"/>
    </source>
</evidence>
<evidence type="ECO:0000259" key="3">
    <source>
        <dbReference type="Pfam" id="PF15508"/>
    </source>
</evidence>
<evidence type="ECO:0000313" key="5">
    <source>
        <dbReference type="Proteomes" id="UP000290288"/>
    </source>
</evidence>
<dbReference type="EC" id="3.5.1.23" evidence="1"/>
<evidence type="ECO:0000313" key="4">
    <source>
        <dbReference type="EMBL" id="RXW20802.1"/>
    </source>
</evidence>
<feature type="region of interest" description="Disordered" evidence="2">
    <location>
        <begin position="1"/>
        <end position="41"/>
    </location>
</feature>
<feature type="compositionally biased region" description="Low complexity" evidence="2">
    <location>
        <begin position="459"/>
        <end position="494"/>
    </location>
</feature>
<dbReference type="AlphaFoldDB" id="A0A4Q2DNR2"/>
<reference evidence="4 5" key="1">
    <citation type="submission" date="2019-01" db="EMBL/GenBank/DDBJ databases">
        <title>Draft genome sequence of Psathyrella aberdarensis IHI B618.</title>
        <authorList>
            <person name="Buettner E."/>
            <person name="Kellner H."/>
        </authorList>
    </citation>
    <scope>NUCLEOTIDE SEQUENCE [LARGE SCALE GENOMIC DNA]</scope>
    <source>
        <strain evidence="4 5">IHI B618</strain>
    </source>
</reference>
<keyword evidence="5" id="KW-1185">Reference proteome</keyword>
<evidence type="ECO:0000256" key="1">
    <source>
        <dbReference type="ARBA" id="ARBA00011891"/>
    </source>
</evidence>
<name>A0A4Q2DNR2_9AGAR</name>